<evidence type="ECO:0000313" key="3">
    <source>
        <dbReference type="Proteomes" id="UP001365542"/>
    </source>
</evidence>
<dbReference type="CDD" id="cd00882">
    <property type="entry name" value="Ras_like_GTPase"/>
    <property type="match status" value="1"/>
</dbReference>
<dbReference type="Proteomes" id="UP001365542">
    <property type="component" value="Unassembled WGS sequence"/>
</dbReference>
<reference evidence="2 3" key="1">
    <citation type="submission" date="2019-10" db="EMBL/GenBank/DDBJ databases">
        <authorList>
            <person name="Palmer J.M."/>
        </authorList>
    </citation>
    <scope>NUCLEOTIDE SEQUENCE [LARGE SCALE GENOMIC DNA]</scope>
    <source>
        <strain evidence="2 3">TWF694</strain>
    </source>
</reference>
<comment type="caution">
    <text evidence="2">The sequence shown here is derived from an EMBL/GenBank/DDBJ whole genome shotgun (WGS) entry which is preliminary data.</text>
</comment>
<protein>
    <recommendedName>
        <fullName evidence="4">G domain-containing protein</fullName>
    </recommendedName>
</protein>
<dbReference type="SUPFAM" id="SSF52540">
    <property type="entry name" value="P-loop containing nucleoside triphosphate hydrolases"/>
    <property type="match status" value="1"/>
</dbReference>
<dbReference type="AlphaFoldDB" id="A0AAV9XE49"/>
<evidence type="ECO:0000313" key="2">
    <source>
        <dbReference type="EMBL" id="KAK6540380.1"/>
    </source>
</evidence>
<sequence>MSRETQPTTNSEESDPEDELFIECRRFRILVIGKAGVGKSSLLTCIFGLSEERVDVKHQLDGEAGRHTLEQEFTSKRNNLLVMHDSGGFEPAELSNIERVKAFIDSRGKQENLEKQLHCIWYCISCTDSRPIGRVEKDFFAFLRDRPVRVVFVFTKFDELVNSNTGRKFRECANQSLGNTDYNKLAEQATREAHETVNKLRQLVQGNVQTGHGIVAGAVSIHSPEMIDDLVLQTTKVVVKPQLRNLWISAQRVSASRKCEATIDIAKTLFRKARKRSMLPFYRMRFADMFTSLYDKTVNVWNLRDDDQILQKEATQTMFRQAIHKEKHPNEKMVLKTLMDFTGPLTSPHYLRWYIIWAADLILIFERLFWNVKSGETKNLTEEMVVDVLDEFEWSDTRKNIHALIKGEIGSDIAKASKLSTVEGLLKRVIDLFIVGSQQGGFKPAKTTTGSRNEVGEIQPKHQGTEPRSSPENCAVVETSETGTVEARSTASPRQAAGDGRASFMELA</sequence>
<dbReference type="Gene3D" id="3.40.50.300">
    <property type="entry name" value="P-loop containing nucleotide triphosphate hydrolases"/>
    <property type="match status" value="1"/>
</dbReference>
<feature type="region of interest" description="Disordered" evidence="1">
    <location>
        <begin position="441"/>
        <end position="508"/>
    </location>
</feature>
<proteinExistence type="predicted"/>
<feature type="compositionally biased region" description="Polar residues" evidence="1">
    <location>
        <begin position="479"/>
        <end position="493"/>
    </location>
</feature>
<organism evidence="2 3">
    <name type="scientific">Orbilia ellipsospora</name>
    <dbReference type="NCBI Taxonomy" id="2528407"/>
    <lineage>
        <taxon>Eukaryota</taxon>
        <taxon>Fungi</taxon>
        <taxon>Dikarya</taxon>
        <taxon>Ascomycota</taxon>
        <taxon>Pezizomycotina</taxon>
        <taxon>Orbiliomycetes</taxon>
        <taxon>Orbiliales</taxon>
        <taxon>Orbiliaceae</taxon>
        <taxon>Orbilia</taxon>
    </lineage>
</organism>
<keyword evidence="3" id="KW-1185">Reference proteome</keyword>
<accession>A0AAV9XE49</accession>
<evidence type="ECO:0008006" key="4">
    <source>
        <dbReference type="Google" id="ProtNLM"/>
    </source>
</evidence>
<name>A0AAV9XE49_9PEZI</name>
<dbReference type="EMBL" id="JAVHJO010000005">
    <property type="protein sequence ID" value="KAK6540380.1"/>
    <property type="molecule type" value="Genomic_DNA"/>
</dbReference>
<dbReference type="InterPro" id="IPR027417">
    <property type="entry name" value="P-loop_NTPase"/>
</dbReference>
<gene>
    <name evidence="2" type="ORF">TWF694_009180</name>
</gene>
<evidence type="ECO:0000256" key="1">
    <source>
        <dbReference type="SAM" id="MobiDB-lite"/>
    </source>
</evidence>